<dbReference type="Proteomes" id="UP000239899">
    <property type="component" value="Unassembled WGS sequence"/>
</dbReference>
<dbReference type="AlphaFoldDB" id="A0A2P6TUG0"/>
<evidence type="ECO:0000259" key="12">
    <source>
        <dbReference type="Pfam" id="PF18266"/>
    </source>
</evidence>
<evidence type="ECO:0000256" key="5">
    <source>
        <dbReference type="ARBA" id="ARBA00022729"/>
    </source>
</evidence>
<comment type="subcellular location">
    <subcellularLocation>
        <location evidence="1">Membrane</location>
        <topology evidence="1">Single-pass type I membrane protein</topology>
    </subcellularLocation>
</comment>
<evidence type="ECO:0000256" key="7">
    <source>
        <dbReference type="ARBA" id="ARBA00022989"/>
    </source>
</evidence>
<feature type="transmembrane region" description="Helical" evidence="10">
    <location>
        <begin position="774"/>
        <end position="797"/>
    </location>
</feature>
<dbReference type="Pfam" id="PF18266">
    <property type="entry name" value="Ncstrn_small"/>
    <property type="match status" value="1"/>
</dbReference>
<sequence>MRRQPQSSRSTGRATPVAAAAAGATMRGLLRRALCCLAALAVLVPAVQAQSQITNVKDLKAAVYTEMTFTGGSGGGDACVRLLNASGTIGCATPSRQRVEGRLQRLDTLLPSPDDYPDGTTFLLPPALLAGFLQQCAASPSLASRVVGVLVEPQPPPSYSQAAQAPLAELALYADRSYPWNPTGSGLIGMALPFPVFLLDNVTTANAQQRAAYNADQGMNSDLALNYARMTLTMDATGNSSACLDAQSCLPLGGHSVLATLPPLPPPANSSGAPAGAPTAAAAADLPALWVLAQVDTAGLFHEAAVGADAPVSGLIAMLAAAEALGSGNASDAMAAAGARYQRRLVFAALAGEPWGLMGSKRLLWELSTAPSNSSLAGLGLTNASLDGVLEVNQVGRARQPSGTVQLFAHGPAGGPPADFLAALQAAAANSSQGGGPASVSVAAASAATPGLPPTASAGSFLRVGGPSVPTVLLSGFNEAFQGSTFHTQYDALKTIYADSIAATAVVLARTAHALALGGGGAAAPAVPLPIDYAAVRVTVDALMQCLLNSTVGLNCPLAKRLMTPTAGGKVSHYIGILRTLTADPQMPEGNVKSDVERFLWNFLAFATAPTPANTSSSSGSSSGGGAAGGGGGDAGGMLRCQALNATACPAGMVCAGSRSLPAPEGLGYCLNASALSVHSITLSTSPCPFLPEGLGYCLNASALFVPSYSLALRCDACDGAKTLYDYRWKAANETAAWEQQYGWPPDPMWMESNWPLGTPALTLYLKEAPATGWALLASGLAVTAASIAVTLGIQWAHRRKLKQH</sequence>
<dbReference type="PANTHER" id="PTHR21092">
    <property type="entry name" value="NICASTRIN"/>
    <property type="match status" value="1"/>
</dbReference>
<evidence type="ECO:0000256" key="8">
    <source>
        <dbReference type="ARBA" id="ARBA00023136"/>
    </source>
</evidence>
<evidence type="ECO:0000256" key="2">
    <source>
        <dbReference type="ARBA" id="ARBA00007717"/>
    </source>
</evidence>
<feature type="signal peptide" evidence="11">
    <location>
        <begin position="1"/>
        <end position="49"/>
    </location>
</feature>
<protein>
    <recommendedName>
        <fullName evidence="3">Nicastrin</fullName>
    </recommendedName>
</protein>
<keyword evidence="9" id="KW-0325">Glycoprotein</keyword>
<dbReference type="GO" id="GO:0005886">
    <property type="term" value="C:plasma membrane"/>
    <property type="evidence" value="ECO:0007669"/>
    <property type="project" value="TreeGrafter"/>
</dbReference>
<accession>A0A2P6TUG0</accession>
<evidence type="ECO:0000256" key="9">
    <source>
        <dbReference type="ARBA" id="ARBA00023180"/>
    </source>
</evidence>
<dbReference type="PANTHER" id="PTHR21092:SF0">
    <property type="entry name" value="NICASTRIN"/>
    <property type="match status" value="1"/>
</dbReference>
<gene>
    <name evidence="13" type="ORF">C2E21_3406</name>
</gene>
<dbReference type="Pfam" id="PF05450">
    <property type="entry name" value="Nicastrin"/>
    <property type="match status" value="1"/>
</dbReference>
<name>A0A2P6TUG0_CHLSO</name>
<dbReference type="STRING" id="3076.A0A2P6TUG0"/>
<reference evidence="13 14" key="1">
    <citation type="journal article" date="2018" name="Plant J.">
        <title>Genome sequences of Chlorella sorokiniana UTEX 1602 and Micractinium conductrix SAG 241.80: implications to maltose excretion by a green alga.</title>
        <authorList>
            <person name="Arriola M.B."/>
            <person name="Velmurugan N."/>
            <person name="Zhang Y."/>
            <person name="Plunkett M.H."/>
            <person name="Hondzo H."/>
            <person name="Barney B.M."/>
        </authorList>
    </citation>
    <scope>NUCLEOTIDE SEQUENCE [LARGE SCALE GENOMIC DNA]</scope>
    <source>
        <strain evidence="14">UTEX 1602</strain>
    </source>
</reference>
<evidence type="ECO:0000256" key="1">
    <source>
        <dbReference type="ARBA" id="ARBA00004479"/>
    </source>
</evidence>
<evidence type="ECO:0000256" key="3">
    <source>
        <dbReference type="ARBA" id="ARBA00015303"/>
    </source>
</evidence>
<evidence type="ECO:0000313" key="14">
    <source>
        <dbReference type="Proteomes" id="UP000239899"/>
    </source>
</evidence>
<dbReference type="OrthoDB" id="10265862at2759"/>
<evidence type="ECO:0000256" key="4">
    <source>
        <dbReference type="ARBA" id="ARBA00022692"/>
    </source>
</evidence>
<dbReference type="Gene3D" id="3.40.630.10">
    <property type="entry name" value="Zn peptidases"/>
    <property type="match status" value="1"/>
</dbReference>
<dbReference type="EMBL" id="LHPG02000006">
    <property type="protein sequence ID" value="PRW57703.1"/>
    <property type="molecule type" value="Genomic_DNA"/>
</dbReference>
<organism evidence="13 14">
    <name type="scientific">Chlorella sorokiniana</name>
    <name type="common">Freshwater green alga</name>
    <dbReference type="NCBI Taxonomy" id="3076"/>
    <lineage>
        <taxon>Eukaryota</taxon>
        <taxon>Viridiplantae</taxon>
        <taxon>Chlorophyta</taxon>
        <taxon>core chlorophytes</taxon>
        <taxon>Trebouxiophyceae</taxon>
        <taxon>Chlorellales</taxon>
        <taxon>Chlorellaceae</taxon>
        <taxon>Chlorella clade</taxon>
        <taxon>Chlorella</taxon>
    </lineage>
</organism>
<evidence type="ECO:0000313" key="13">
    <source>
        <dbReference type="EMBL" id="PRW57703.1"/>
    </source>
</evidence>
<dbReference type="GO" id="GO:0007219">
    <property type="term" value="P:Notch signaling pathway"/>
    <property type="evidence" value="ECO:0007669"/>
    <property type="project" value="UniProtKB-KW"/>
</dbReference>
<evidence type="ECO:0000256" key="6">
    <source>
        <dbReference type="ARBA" id="ARBA00022976"/>
    </source>
</evidence>
<proteinExistence type="inferred from homology"/>
<keyword evidence="8 10" id="KW-0472">Membrane</keyword>
<feature type="domain" description="Nicastrin small lobe" evidence="12">
    <location>
        <begin position="78"/>
        <end position="236"/>
    </location>
</feature>
<keyword evidence="14" id="KW-1185">Reference proteome</keyword>
<dbReference type="GO" id="GO:0016485">
    <property type="term" value="P:protein processing"/>
    <property type="evidence" value="ECO:0007669"/>
    <property type="project" value="InterPro"/>
</dbReference>
<dbReference type="InterPro" id="IPR008710">
    <property type="entry name" value="Nicastrin"/>
</dbReference>
<dbReference type="SUPFAM" id="SSF53187">
    <property type="entry name" value="Zn-dependent exopeptidases"/>
    <property type="match status" value="1"/>
</dbReference>
<keyword evidence="7 10" id="KW-1133">Transmembrane helix</keyword>
<comment type="caution">
    <text evidence="13">The sequence shown here is derived from an EMBL/GenBank/DDBJ whole genome shotgun (WGS) entry which is preliminary data.</text>
</comment>
<keyword evidence="5 11" id="KW-0732">Signal</keyword>
<keyword evidence="4 10" id="KW-0812">Transmembrane</keyword>
<feature type="chain" id="PRO_5015141958" description="Nicastrin" evidence="11">
    <location>
        <begin position="50"/>
        <end position="805"/>
    </location>
</feature>
<dbReference type="InterPro" id="IPR041084">
    <property type="entry name" value="Ncstrn_small"/>
</dbReference>
<evidence type="ECO:0000256" key="10">
    <source>
        <dbReference type="SAM" id="Phobius"/>
    </source>
</evidence>
<comment type="similarity">
    <text evidence="2">Belongs to the nicastrin family.</text>
</comment>
<evidence type="ECO:0000256" key="11">
    <source>
        <dbReference type="SAM" id="SignalP"/>
    </source>
</evidence>
<keyword evidence="6" id="KW-0914">Notch signaling pathway</keyword>